<feature type="active site" description="Tele-phosphohistidine intermediate" evidence="2">
    <location>
        <position position="9"/>
    </location>
</feature>
<dbReference type="SMART" id="SM00855">
    <property type="entry name" value="PGAM"/>
    <property type="match status" value="1"/>
</dbReference>
<feature type="binding site" evidence="3">
    <location>
        <position position="58"/>
    </location>
    <ligand>
        <name>substrate</name>
    </ligand>
</feature>
<dbReference type="InterPro" id="IPR013078">
    <property type="entry name" value="His_Pase_superF_clade-1"/>
</dbReference>
<dbReference type="Proteomes" id="UP000469440">
    <property type="component" value="Unassembled WGS sequence"/>
</dbReference>
<comment type="caution">
    <text evidence="4">The sequence shown here is derived from an EMBL/GenBank/DDBJ whole genome shotgun (WGS) entry which is preliminary data.</text>
</comment>
<dbReference type="GO" id="GO:0005829">
    <property type="term" value="C:cytosol"/>
    <property type="evidence" value="ECO:0007669"/>
    <property type="project" value="TreeGrafter"/>
</dbReference>
<dbReference type="Pfam" id="PF00300">
    <property type="entry name" value="His_Phos_1"/>
    <property type="match status" value="1"/>
</dbReference>
<dbReference type="CDD" id="cd07067">
    <property type="entry name" value="HP_PGM_like"/>
    <property type="match status" value="1"/>
</dbReference>
<dbReference type="EMBL" id="VWXL01000100">
    <property type="protein sequence ID" value="MVB12595.1"/>
    <property type="molecule type" value="Genomic_DNA"/>
</dbReference>
<keyword evidence="1 4" id="KW-0378">Hydrolase</keyword>
<dbReference type="AlphaFoldDB" id="A0A6N8I3T1"/>
<protein>
    <submittedName>
        <fullName evidence="4">Phosphoserine phosphatase 1</fullName>
        <ecNumber evidence="4">3.1.3.3</ecNumber>
    </submittedName>
</protein>
<dbReference type="OrthoDB" id="9781415at2"/>
<name>A0A6N8I3T1_9FIRM</name>
<evidence type="ECO:0000313" key="5">
    <source>
        <dbReference type="Proteomes" id="UP000469440"/>
    </source>
</evidence>
<dbReference type="Gene3D" id="3.40.50.1240">
    <property type="entry name" value="Phosphoglycerate mutase-like"/>
    <property type="match status" value="1"/>
</dbReference>
<proteinExistence type="predicted"/>
<dbReference type="RefSeq" id="WP_066650290.1">
    <property type="nucleotide sequence ID" value="NZ_VWXL01000100.1"/>
</dbReference>
<evidence type="ECO:0000313" key="4">
    <source>
        <dbReference type="EMBL" id="MVB12595.1"/>
    </source>
</evidence>
<dbReference type="InterPro" id="IPR051695">
    <property type="entry name" value="Phosphoglycerate_Mutase"/>
</dbReference>
<dbReference type="InterPro" id="IPR029033">
    <property type="entry name" value="His_PPase_superfam"/>
</dbReference>
<dbReference type="PANTHER" id="PTHR46517:SF1">
    <property type="entry name" value="FRUCTOSE-2,6-BISPHOSPHATASE TIGAR"/>
    <property type="match status" value="1"/>
</dbReference>
<reference evidence="4 5" key="1">
    <citation type="submission" date="2019-09" db="EMBL/GenBank/DDBJ databases">
        <title>Genome sequence of Clostridium sp. EA1.</title>
        <authorList>
            <person name="Poehlein A."/>
            <person name="Bengelsdorf F.R."/>
            <person name="Daniel R."/>
        </authorList>
    </citation>
    <scope>NUCLEOTIDE SEQUENCE [LARGE SCALE GENOMIC DNA]</scope>
    <source>
        <strain evidence="4 5">EA1</strain>
    </source>
</reference>
<dbReference type="GO" id="GO:0043456">
    <property type="term" value="P:regulation of pentose-phosphate shunt"/>
    <property type="evidence" value="ECO:0007669"/>
    <property type="project" value="TreeGrafter"/>
</dbReference>
<dbReference type="PANTHER" id="PTHR46517">
    <property type="entry name" value="FRUCTOSE-2,6-BISPHOSPHATASE TIGAR"/>
    <property type="match status" value="1"/>
</dbReference>
<dbReference type="GO" id="GO:0045820">
    <property type="term" value="P:negative regulation of glycolytic process"/>
    <property type="evidence" value="ECO:0007669"/>
    <property type="project" value="TreeGrafter"/>
</dbReference>
<keyword evidence="5" id="KW-1185">Reference proteome</keyword>
<dbReference type="SUPFAM" id="SSF53254">
    <property type="entry name" value="Phosphoglycerate mutase-like"/>
    <property type="match status" value="1"/>
</dbReference>
<dbReference type="GO" id="GO:0004331">
    <property type="term" value="F:fructose-2,6-bisphosphate 2-phosphatase activity"/>
    <property type="evidence" value="ECO:0007669"/>
    <property type="project" value="TreeGrafter"/>
</dbReference>
<accession>A0A6N8I3T1</accession>
<feature type="binding site" evidence="3">
    <location>
        <begin position="8"/>
        <end position="15"/>
    </location>
    <ligand>
        <name>substrate</name>
    </ligand>
</feature>
<organism evidence="4 5">
    <name type="scientific">Caproicibacter fermentans</name>
    <dbReference type="NCBI Taxonomy" id="2576756"/>
    <lineage>
        <taxon>Bacteria</taxon>
        <taxon>Bacillati</taxon>
        <taxon>Bacillota</taxon>
        <taxon>Clostridia</taxon>
        <taxon>Eubacteriales</taxon>
        <taxon>Acutalibacteraceae</taxon>
        <taxon>Caproicibacter</taxon>
    </lineage>
</organism>
<sequence length="224" mass="24968">MTRLVFVRHCEAEGNTKGVLQGRTDCDVSGNSAVQLELVSMRLRNEPFDAIYSSPLKRAFKTAQAINRYHNLPIQVDKRLSEIDVGVWEGRSWAEIEREDSPMVAVWNEFPGKFHAEGGESMREVYDRMWTAALEIAGANLGKTVCVVSHGCAIRNLLCHALGWPVDRVGEIGWCDNTAVSVVDFDDELRAKVVKMNDASHIPPELSVYRRNGRDLSDAKAVAP</sequence>
<gene>
    <name evidence="4" type="primary">pspA</name>
    <name evidence="4" type="ORF">CAFE_33360</name>
</gene>
<evidence type="ECO:0000256" key="1">
    <source>
        <dbReference type="ARBA" id="ARBA00022801"/>
    </source>
</evidence>
<evidence type="ECO:0000256" key="2">
    <source>
        <dbReference type="PIRSR" id="PIRSR613078-1"/>
    </source>
</evidence>
<dbReference type="EC" id="3.1.3.3" evidence="4"/>
<evidence type="ECO:0000256" key="3">
    <source>
        <dbReference type="PIRSR" id="PIRSR613078-2"/>
    </source>
</evidence>
<feature type="active site" description="Proton donor/acceptor" evidence="2">
    <location>
        <position position="82"/>
    </location>
</feature>